<dbReference type="InterPro" id="IPR000532">
    <property type="entry name" value="Glucagon_GIP_secretin_VIP"/>
</dbReference>
<dbReference type="RefSeq" id="XP_015151846.1">
    <property type="nucleotide sequence ID" value="XM_015296360.4"/>
</dbReference>
<comment type="function">
    <text evidence="4">GRF is released by the hypothalamus and acts on the adenohypophyse to stimulate the secretion of growth hormone.</text>
</comment>
<dbReference type="InterPro" id="IPR046963">
    <property type="entry name" value="VIP/GHRH-like"/>
</dbReference>
<dbReference type="eggNOG" id="ENOG502S2N6">
    <property type="taxonomic scope" value="Eukaryota"/>
</dbReference>
<dbReference type="PROSITE" id="PS00260">
    <property type="entry name" value="GLUCAGON"/>
    <property type="match status" value="1"/>
</dbReference>
<feature type="chain" id="PRO_5015097079" description="Somatoliberin" evidence="8">
    <location>
        <begin position="20"/>
        <end position="188"/>
    </location>
</feature>
<evidence type="ECO:0000313" key="10">
    <source>
        <dbReference type="EMBL" id="ABE97926.1"/>
    </source>
</evidence>
<dbReference type="OrthoDB" id="9931004at2759"/>
<dbReference type="RefSeq" id="XP_046786609.1">
    <property type="nucleotide sequence ID" value="XM_046930653.1"/>
</dbReference>
<dbReference type="PhylomeDB" id="Q1KNA8"/>
<name>Q1KNA8_CHICK</name>
<evidence type="ECO:0000259" key="9">
    <source>
        <dbReference type="PROSITE" id="PS00260"/>
    </source>
</evidence>
<dbReference type="GO" id="GO:0005184">
    <property type="term" value="F:neuropeptide hormone activity"/>
    <property type="evidence" value="ECO:0007669"/>
    <property type="project" value="InterPro"/>
</dbReference>
<accession>Q1KNA8</accession>
<comment type="similarity">
    <text evidence="2">Belongs to the glucagon family.</text>
</comment>
<dbReference type="PANTHER" id="PTHR11213:SF6">
    <property type="entry name" value="SOMATOLIBERIN"/>
    <property type="match status" value="1"/>
</dbReference>
<evidence type="ECO:0000256" key="8">
    <source>
        <dbReference type="SAM" id="SignalP"/>
    </source>
</evidence>
<dbReference type="GO" id="GO:0005576">
    <property type="term" value="C:extracellular region"/>
    <property type="evidence" value="ECO:0007669"/>
    <property type="project" value="UniProtKB-SubCell"/>
</dbReference>
<feature type="signal peptide" evidence="8">
    <location>
        <begin position="1"/>
        <end position="19"/>
    </location>
</feature>
<evidence type="ECO:0000256" key="1">
    <source>
        <dbReference type="ARBA" id="ARBA00004613"/>
    </source>
</evidence>
<sequence>MLDKATLFLFLHLVTSSISSPLYPALRYSPGPVTGKAVNFQLLDHSLLQSHSPSAEEQDEEGLLTDPTEKRMQRHADAIFTDNYRKFLGQISARKFLQTIIGKRLRNSESSPGEGVHKLLTRRQSDSILMDSRYHQQMVLRDFLGAMLQHQRPQDVNGSRLEGFPSTLAKFIIFRARGSNCTVSHSQQ</sequence>
<evidence type="ECO:0000256" key="7">
    <source>
        <dbReference type="ARBA" id="ARBA00042164"/>
    </source>
</evidence>
<dbReference type="OMA" id="VMCSISS"/>
<evidence type="ECO:0000256" key="3">
    <source>
        <dbReference type="ARBA" id="ARBA00022525"/>
    </source>
</evidence>
<dbReference type="SMART" id="SM00070">
    <property type="entry name" value="GLUCA"/>
    <property type="match status" value="1"/>
</dbReference>
<dbReference type="GeneID" id="419178"/>
<dbReference type="RefSeq" id="XP_015151845.1">
    <property type="nucleotide sequence ID" value="XM_015296359.4"/>
</dbReference>
<evidence type="ECO:0000256" key="2">
    <source>
        <dbReference type="ARBA" id="ARBA00008369"/>
    </source>
</evidence>
<evidence type="ECO:0000256" key="5">
    <source>
        <dbReference type="ARBA" id="ARBA00040782"/>
    </source>
</evidence>
<dbReference type="HOGENOM" id="CLU_118633_1_0_1"/>
<proteinExistence type="evidence at transcript level"/>
<organism evidence="10">
    <name type="scientific">Gallus gallus</name>
    <name type="common">Chicken</name>
    <dbReference type="NCBI Taxonomy" id="9031"/>
    <lineage>
        <taxon>Eukaryota</taxon>
        <taxon>Metazoa</taxon>
        <taxon>Chordata</taxon>
        <taxon>Craniata</taxon>
        <taxon>Vertebrata</taxon>
        <taxon>Euteleostomi</taxon>
        <taxon>Archelosauria</taxon>
        <taxon>Archosauria</taxon>
        <taxon>Dinosauria</taxon>
        <taxon>Saurischia</taxon>
        <taxon>Theropoda</taxon>
        <taxon>Coelurosauria</taxon>
        <taxon>Aves</taxon>
        <taxon>Neognathae</taxon>
        <taxon>Galloanserae</taxon>
        <taxon>Galliformes</taxon>
        <taxon>Phasianidae</taxon>
        <taxon>Phasianinae</taxon>
        <taxon>Gallus</taxon>
    </lineage>
</organism>
<keyword evidence="8" id="KW-0732">Signal</keyword>
<dbReference type="Pfam" id="PF00123">
    <property type="entry name" value="Hormone_2"/>
    <property type="match status" value="1"/>
</dbReference>
<dbReference type="PANTHER" id="PTHR11213">
    <property type="entry name" value="GLUCAGON-FAMILY NEUROPEPTIDE"/>
    <property type="match status" value="1"/>
</dbReference>
<comment type="subcellular location">
    <subcellularLocation>
        <location evidence="1">Secreted</location>
    </subcellularLocation>
</comment>
<dbReference type="EMBL" id="DQ465017">
    <property type="protein sequence ID" value="ABE97926.1"/>
    <property type="molecule type" value="mRNA"/>
</dbReference>
<dbReference type="VEuPathDB" id="HostDB:geneid_419178"/>
<protein>
    <recommendedName>
        <fullName evidence="5">Somatoliberin</fullName>
    </recommendedName>
    <alternativeName>
        <fullName evidence="7">Growth hormone-releasing factor</fullName>
    </alternativeName>
    <alternativeName>
        <fullName evidence="6">Growth hormone-releasing hormone</fullName>
    </alternativeName>
</protein>
<dbReference type="RefSeq" id="XP_046786610.1">
    <property type="nucleotide sequence ID" value="XM_046930654.1"/>
</dbReference>
<dbReference type="SMR" id="Q1KNA8"/>
<dbReference type="CTD" id="2691"/>
<reference evidence="10" key="1">
    <citation type="journal article" date="2007" name="Endocrinology">
        <title>Identification of the endogenous ligands for chicken growth hormone-releasing hormone (GHRH) receptor: evidence for a separate gene encoding GHRH in submammalian vertebrates.</title>
        <authorList>
            <person name="Wang Y."/>
            <person name="Li J."/>
            <person name="Wang C.Y."/>
            <person name="Kwok A.H."/>
            <person name="Leung F.C."/>
        </authorList>
    </citation>
    <scope>NUCLEOTIDE SEQUENCE</scope>
</reference>
<dbReference type="RefSeq" id="XP_046786611.1">
    <property type="nucleotide sequence ID" value="XM_046930655.1"/>
</dbReference>
<evidence type="ECO:0000256" key="6">
    <source>
        <dbReference type="ARBA" id="ARBA00041953"/>
    </source>
</evidence>
<keyword evidence="3" id="KW-0964">Secreted</keyword>
<evidence type="ECO:0000256" key="4">
    <source>
        <dbReference type="ARBA" id="ARBA00037623"/>
    </source>
</evidence>
<dbReference type="AlphaFoldDB" id="Q1KNA8"/>
<feature type="domain" description="Glucagon / GIP / secretin / VIP family" evidence="9">
    <location>
        <begin position="75"/>
        <end position="97"/>
    </location>
</feature>